<feature type="transmembrane region" description="Helical" evidence="11">
    <location>
        <begin position="6"/>
        <end position="25"/>
    </location>
</feature>
<feature type="transmembrane region" description="Helical" evidence="11">
    <location>
        <begin position="203"/>
        <end position="225"/>
    </location>
</feature>
<comment type="caution">
    <text evidence="13">The sequence shown here is derived from an EMBL/GenBank/DDBJ whole genome shotgun (WGS) entry which is preliminary data.</text>
</comment>
<dbReference type="Gene3D" id="1.10.3730.20">
    <property type="match status" value="1"/>
</dbReference>
<evidence type="ECO:0000313" key="13">
    <source>
        <dbReference type="EMBL" id="MDC0672201.1"/>
    </source>
</evidence>
<protein>
    <submittedName>
        <fullName evidence="13">DMT family transporter</fullName>
    </submittedName>
</protein>
<feature type="transmembrane region" description="Helical" evidence="11">
    <location>
        <begin position="32"/>
        <end position="53"/>
    </location>
</feature>
<evidence type="ECO:0000256" key="4">
    <source>
        <dbReference type="ARBA" id="ARBA00022519"/>
    </source>
</evidence>
<keyword evidence="7" id="KW-0448">Lipopolysaccharide biosynthesis</keyword>
<dbReference type="EMBL" id="JAQNDN010000019">
    <property type="protein sequence ID" value="MDC0672201.1"/>
    <property type="molecule type" value="Genomic_DNA"/>
</dbReference>
<evidence type="ECO:0000256" key="5">
    <source>
        <dbReference type="ARBA" id="ARBA00022556"/>
    </source>
</evidence>
<reference evidence="13 14" key="1">
    <citation type="submission" date="2022-11" db="EMBL/GenBank/DDBJ databases">
        <title>Minimal conservation of predation-associated metabolite biosynthetic gene clusters underscores biosynthetic potential of Myxococcota including descriptions for ten novel species: Archangium lansinium sp. nov., Myxococcus landrumus sp. nov., Nannocystis bai.</title>
        <authorList>
            <person name="Ahearne A."/>
            <person name="Stevens C."/>
            <person name="Dowd S."/>
        </authorList>
    </citation>
    <scope>NUCLEOTIDE SEQUENCE [LARGE SCALE GENOMIC DNA]</scope>
    <source>
        <strain evidence="13 14">NCELM</strain>
    </source>
</reference>
<keyword evidence="10 11" id="KW-0472">Membrane</keyword>
<evidence type="ECO:0000256" key="8">
    <source>
        <dbReference type="ARBA" id="ARBA00022989"/>
    </source>
</evidence>
<evidence type="ECO:0000256" key="3">
    <source>
        <dbReference type="ARBA" id="ARBA00022516"/>
    </source>
</evidence>
<dbReference type="InterPro" id="IPR037185">
    <property type="entry name" value="EmrE-like"/>
</dbReference>
<dbReference type="SUPFAM" id="SSF103481">
    <property type="entry name" value="Multidrug resistance efflux transporter EmrE"/>
    <property type="match status" value="2"/>
</dbReference>
<gene>
    <name evidence="13" type="ORF">POL58_30920</name>
</gene>
<evidence type="ECO:0000256" key="7">
    <source>
        <dbReference type="ARBA" id="ARBA00022985"/>
    </source>
</evidence>
<name>A0ABT5BGU4_9BACT</name>
<evidence type="ECO:0000256" key="1">
    <source>
        <dbReference type="ARBA" id="ARBA00004651"/>
    </source>
</evidence>
<keyword evidence="4" id="KW-0997">Cell inner membrane</keyword>
<keyword evidence="5" id="KW-0441">Lipid A biosynthesis</keyword>
<keyword evidence="14" id="KW-1185">Reference proteome</keyword>
<keyword evidence="9" id="KW-0443">Lipid metabolism</keyword>
<dbReference type="InterPro" id="IPR000620">
    <property type="entry name" value="EamA_dom"/>
</dbReference>
<proteinExistence type="predicted"/>
<dbReference type="Pfam" id="PF00892">
    <property type="entry name" value="EamA"/>
    <property type="match status" value="1"/>
</dbReference>
<feature type="transmembrane region" description="Helical" evidence="11">
    <location>
        <begin position="231"/>
        <end position="252"/>
    </location>
</feature>
<evidence type="ECO:0000256" key="10">
    <source>
        <dbReference type="ARBA" id="ARBA00023136"/>
    </source>
</evidence>
<keyword evidence="8 11" id="KW-1133">Transmembrane helix</keyword>
<evidence type="ECO:0000256" key="6">
    <source>
        <dbReference type="ARBA" id="ARBA00022692"/>
    </source>
</evidence>
<evidence type="ECO:0000256" key="11">
    <source>
        <dbReference type="SAM" id="Phobius"/>
    </source>
</evidence>
<sequence>MSGTDLAYVLVLVSGALHATVNAILKAGNDKLVGRALIDAASAVLALPALAFVPLPTGAWTWLIASLAIHLVYLYALVRAFEVGDFSAAYPVARGTAPLLTALVVLGVFHEPARPLELVGILAIGAGMLVMGLGRHLSRAALGWSLLTGVCIAAYTVVDAWGVRAAPSGGSYIAWLFVLHGAVISTVFAALRGPGVLAVAREQWRPGVVAGVLSLGTYGLALAAYRLGPTAPLAALRETSILVATAIAVFWLKERVTPLRAAAAVVIALGAASILAS</sequence>
<feature type="transmembrane region" description="Helical" evidence="11">
    <location>
        <begin position="59"/>
        <end position="78"/>
    </location>
</feature>
<feature type="transmembrane region" description="Helical" evidence="11">
    <location>
        <begin position="259"/>
        <end position="276"/>
    </location>
</feature>
<keyword evidence="6 11" id="KW-0812">Transmembrane</keyword>
<accession>A0ABT5BGU4</accession>
<dbReference type="InterPro" id="IPR000390">
    <property type="entry name" value="Small_drug/metabolite_transptr"/>
</dbReference>
<evidence type="ECO:0000256" key="9">
    <source>
        <dbReference type="ARBA" id="ARBA00023098"/>
    </source>
</evidence>
<organism evidence="13 14">
    <name type="scientific">Nannocystis radixulma</name>
    <dbReference type="NCBI Taxonomy" id="2995305"/>
    <lineage>
        <taxon>Bacteria</taxon>
        <taxon>Pseudomonadati</taxon>
        <taxon>Myxococcota</taxon>
        <taxon>Polyangia</taxon>
        <taxon>Nannocystales</taxon>
        <taxon>Nannocystaceae</taxon>
        <taxon>Nannocystis</taxon>
    </lineage>
</organism>
<keyword evidence="2" id="KW-1003">Cell membrane</keyword>
<dbReference type="PANTHER" id="PTHR30561">
    <property type="entry name" value="SMR FAMILY PROTON-DEPENDENT DRUG EFFLUX TRANSPORTER SUGE"/>
    <property type="match status" value="1"/>
</dbReference>
<feature type="transmembrane region" description="Helical" evidence="11">
    <location>
        <begin position="115"/>
        <end position="134"/>
    </location>
</feature>
<feature type="domain" description="EamA" evidence="12">
    <location>
        <begin position="142"/>
        <end position="275"/>
    </location>
</feature>
<feature type="transmembrane region" description="Helical" evidence="11">
    <location>
        <begin position="141"/>
        <end position="158"/>
    </location>
</feature>
<dbReference type="PANTHER" id="PTHR30561:SF9">
    <property type="entry name" value="4-AMINO-4-DEOXY-L-ARABINOSE-PHOSPHOUNDECAPRENOL FLIPPASE SUBUNIT ARNF-RELATED"/>
    <property type="match status" value="1"/>
</dbReference>
<evidence type="ECO:0000313" key="14">
    <source>
        <dbReference type="Proteomes" id="UP001217838"/>
    </source>
</evidence>
<dbReference type="RefSeq" id="WP_272003545.1">
    <property type="nucleotide sequence ID" value="NZ_JAQNDN010000019.1"/>
</dbReference>
<keyword evidence="3" id="KW-0444">Lipid biosynthesis</keyword>
<dbReference type="Proteomes" id="UP001217838">
    <property type="component" value="Unassembled WGS sequence"/>
</dbReference>
<feature type="transmembrane region" description="Helical" evidence="11">
    <location>
        <begin position="90"/>
        <end position="109"/>
    </location>
</feature>
<comment type="subcellular location">
    <subcellularLocation>
        <location evidence="1">Cell membrane</location>
        <topology evidence="1">Multi-pass membrane protein</topology>
    </subcellularLocation>
</comment>
<feature type="transmembrane region" description="Helical" evidence="11">
    <location>
        <begin position="170"/>
        <end position="191"/>
    </location>
</feature>
<evidence type="ECO:0000256" key="2">
    <source>
        <dbReference type="ARBA" id="ARBA00022475"/>
    </source>
</evidence>
<evidence type="ECO:0000259" key="12">
    <source>
        <dbReference type="Pfam" id="PF00892"/>
    </source>
</evidence>